<dbReference type="OrthoDB" id="3012298at2759"/>
<dbReference type="EMBL" id="ANPB02000006">
    <property type="protein sequence ID" value="KAF4480526.1"/>
    <property type="molecule type" value="Genomic_DNA"/>
</dbReference>
<dbReference type="InParanoid" id="A0A7J6IVM3"/>
<evidence type="ECO:0000259" key="1">
    <source>
        <dbReference type="PROSITE" id="PS51910"/>
    </source>
</evidence>
<organism evidence="2 3">
    <name type="scientific">Colletotrichum fructicola (strain Nara gc5)</name>
    <name type="common">Anthracnose fungus</name>
    <name type="synonym">Colletotrichum gloeosporioides (strain Nara gc5)</name>
    <dbReference type="NCBI Taxonomy" id="1213859"/>
    <lineage>
        <taxon>Eukaryota</taxon>
        <taxon>Fungi</taxon>
        <taxon>Dikarya</taxon>
        <taxon>Ascomycota</taxon>
        <taxon>Pezizomycotina</taxon>
        <taxon>Sordariomycetes</taxon>
        <taxon>Hypocreomycetidae</taxon>
        <taxon>Glomerellales</taxon>
        <taxon>Glomerellaceae</taxon>
        <taxon>Colletotrichum</taxon>
        <taxon>Colletotrichum gloeosporioides species complex</taxon>
    </lineage>
</organism>
<dbReference type="GeneID" id="43604727"/>
<dbReference type="SUPFAM" id="SSF51445">
    <property type="entry name" value="(Trans)glycosidases"/>
    <property type="match status" value="1"/>
</dbReference>
<protein>
    <recommendedName>
        <fullName evidence="1">GH18 domain-containing protein</fullName>
    </recommendedName>
</protein>
<dbReference type="RefSeq" id="XP_031892349.1">
    <property type="nucleotide sequence ID" value="XM_032020515.1"/>
</dbReference>
<dbReference type="InterPro" id="IPR017853">
    <property type="entry name" value="GH"/>
</dbReference>
<dbReference type="PROSITE" id="PS51910">
    <property type="entry name" value="GH18_2"/>
    <property type="match status" value="1"/>
</dbReference>
<dbReference type="InterPro" id="IPR001223">
    <property type="entry name" value="Glyco_hydro18_cat"/>
</dbReference>
<evidence type="ECO:0000313" key="2">
    <source>
        <dbReference type="EMBL" id="KAF4480526.1"/>
    </source>
</evidence>
<gene>
    <name evidence="2" type="ORF">CGGC5_v010874</name>
</gene>
<name>A0A7J6IVM3_COLFN</name>
<accession>A0A7J6IVM3</accession>
<dbReference type="GO" id="GO:0005975">
    <property type="term" value="P:carbohydrate metabolic process"/>
    <property type="evidence" value="ECO:0007669"/>
    <property type="project" value="InterPro"/>
</dbReference>
<reference evidence="2 3" key="1">
    <citation type="submission" date="2012-08" db="EMBL/GenBank/DDBJ databases">
        <authorList>
            <person name="Gan P.H.P."/>
            <person name="Ikeda K."/>
            <person name="Irieda H."/>
            <person name="Narusaka M."/>
            <person name="O'Connell R.J."/>
            <person name="Narusaka Y."/>
            <person name="Takano Y."/>
            <person name="Kubo Y."/>
            <person name="Shirasu K."/>
        </authorList>
    </citation>
    <scope>NUCLEOTIDE SEQUENCE [LARGE SCALE GENOMIC DNA]</scope>
    <source>
        <strain evidence="2 3">Nara gc5</strain>
    </source>
</reference>
<sequence length="309" mass="33954">MENRRLGCYVQSHTYDRDPKRWLSMLPLGEPSRHTSHIIISAFHLNYTKDDGAGNHKIYLNDEIYDQGDNVRVWEEAAELQQKGILIFGLLGGGGIWEATGLGGGDAEFDKGYKLIKDMIAAKKLDGVDLNVEPHNPIGVQDIGNEGVMKVIKKLKADFPHLLITMAPGGGELLSPGGLSGVDYQTLFREEGMHDAISWFNVQLYNNWGTLDVDEFSSYVAAGFPANKLVLNLVGNPDPEEAADGWIDGPTIKTGVEAIMKKFPGMGGIDCWDWYNATLDGKEPVEHPEAWSDFVSAVLFPDGHHNSAS</sequence>
<dbReference type="Proteomes" id="UP000011096">
    <property type="component" value="Unassembled WGS sequence"/>
</dbReference>
<keyword evidence="3" id="KW-1185">Reference proteome</keyword>
<evidence type="ECO:0000313" key="3">
    <source>
        <dbReference type="Proteomes" id="UP000011096"/>
    </source>
</evidence>
<proteinExistence type="predicted"/>
<dbReference type="Gene3D" id="3.20.20.80">
    <property type="entry name" value="Glycosidases"/>
    <property type="match status" value="1"/>
</dbReference>
<dbReference type="AlphaFoldDB" id="A0A7J6IVM3"/>
<comment type="caution">
    <text evidence="2">The sequence shown here is derived from an EMBL/GenBank/DDBJ whole genome shotgun (WGS) entry which is preliminary data.</text>
</comment>
<feature type="domain" description="GH18" evidence="1">
    <location>
        <begin position="4"/>
        <end position="309"/>
    </location>
</feature>
<reference evidence="2 3" key="2">
    <citation type="submission" date="2020-04" db="EMBL/GenBank/DDBJ databases">
        <title>Genome sequencing and assembly of multiple isolates from the Colletotrichum gloeosporioides species complex.</title>
        <authorList>
            <person name="Gan P."/>
            <person name="Shirasu K."/>
        </authorList>
    </citation>
    <scope>NUCLEOTIDE SEQUENCE [LARGE SCALE GENOMIC DNA]</scope>
    <source>
        <strain evidence="2 3">Nara gc5</strain>
    </source>
</reference>